<evidence type="ECO:0000256" key="3">
    <source>
        <dbReference type="ARBA" id="ARBA00022741"/>
    </source>
</evidence>
<organism evidence="7 8">
    <name type="scientific">Diploptera punctata</name>
    <name type="common">Pacific beetle cockroach</name>
    <dbReference type="NCBI Taxonomy" id="6984"/>
    <lineage>
        <taxon>Eukaryota</taxon>
        <taxon>Metazoa</taxon>
        <taxon>Ecdysozoa</taxon>
        <taxon>Arthropoda</taxon>
        <taxon>Hexapoda</taxon>
        <taxon>Insecta</taxon>
        <taxon>Pterygota</taxon>
        <taxon>Neoptera</taxon>
        <taxon>Polyneoptera</taxon>
        <taxon>Dictyoptera</taxon>
        <taxon>Blattodea</taxon>
        <taxon>Blaberoidea</taxon>
        <taxon>Blaberidae</taxon>
        <taxon>Diplopterinae</taxon>
        <taxon>Diploptera</taxon>
    </lineage>
</organism>
<dbReference type="PROSITE" id="PS00108">
    <property type="entry name" value="PROTEIN_KINASE_ST"/>
    <property type="match status" value="1"/>
</dbReference>
<evidence type="ECO:0000313" key="7">
    <source>
        <dbReference type="EMBL" id="KAJ9592752.1"/>
    </source>
</evidence>
<dbReference type="PANTHER" id="PTHR24353">
    <property type="entry name" value="CYCLIC NUCLEOTIDE-DEPENDENT PROTEIN KINASE"/>
    <property type="match status" value="1"/>
</dbReference>
<evidence type="ECO:0000256" key="1">
    <source>
        <dbReference type="ARBA" id="ARBA00022527"/>
    </source>
</evidence>
<dbReference type="InterPro" id="IPR011009">
    <property type="entry name" value="Kinase-like_dom_sf"/>
</dbReference>
<reference evidence="7" key="1">
    <citation type="journal article" date="2023" name="IScience">
        <title>Live-bearing cockroach genome reveals convergent evolutionary mechanisms linked to viviparity in insects and beyond.</title>
        <authorList>
            <person name="Fouks B."/>
            <person name="Harrison M.C."/>
            <person name="Mikhailova A.A."/>
            <person name="Marchal E."/>
            <person name="English S."/>
            <person name="Carruthers M."/>
            <person name="Jennings E.C."/>
            <person name="Chiamaka E.L."/>
            <person name="Frigard R.A."/>
            <person name="Pippel M."/>
            <person name="Attardo G.M."/>
            <person name="Benoit J.B."/>
            <person name="Bornberg-Bauer E."/>
            <person name="Tobe S.S."/>
        </authorList>
    </citation>
    <scope>NUCLEOTIDE SEQUENCE</scope>
    <source>
        <strain evidence="7">Stay&amp;Tobe</strain>
    </source>
</reference>
<dbReference type="GO" id="GO:0005634">
    <property type="term" value="C:nucleus"/>
    <property type="evidence" value="ECO:0007669"/>
    <property type="project" value="TreeGrafter"/>
</dbReference>
<keyword evidence="8" id="KW-1185">Reference proteome</keyword>
<protein>
    <recommendedName>
        <fullName evidence="6">Protein kinase domain-containing protein</fullName>
    </recommendedName>
</protein>
<keyword evidence="5" id="KW-0067">ATP-binding</keyword>
<dbReference type="FunFam" id="1.10.510.10:FF:000571">
    <property type="entry name" value="Maternal embryonic leucine zipper kinase"/>
    <property type="match status" value="1"/>
</dbReference>
<dbReference type="Proteomes" id="UP001233999">
    <property type="component" value="Unassembled WGS sequence"/>
</dbReference>
<evidence type="ECO:0000256" key="4">
    <source>
        <dbReference type="ARBA" id="ARBA00022777"/>
    </source>
</evidence>
<evidence type="ECO:0000313" key="8">
    <source>
        <dbReference type="Proteomes" id="UP001233999"/>
    </source>
</evidence>
<dbReference type="PANTHER" id="PTHR24353:SF152">
    <property type="entry name" value="UT01108P-RELATED"/>
    <property type="match status" value="1"/>
</dbReference>
<keyword evidence="4" id="KW-0418">Kinase</keyword>
<sequence>MPKGQKSCHEVTDYANFLEKSKYEFLKTWQKKRTPKYNLEDYDIMKTLGSGSFGHVVLARLKSKGSYHAIKILKKEKIIKLKQVQHALNEKQILQTIRFAFIVYLEQCLKDNSNIYFVMPFIIGGEMFRHLRIMGKFDENLSKFYAAQVILALEYLHYLDLVYRDLKPENILIDQKGNLKIADLGFCKYVPERTWTLCGTPDYIAPEIILCKGYGKSVDWWSFGVLLFEMVAGYTPFYSPNNQMGIYEKIVAAKYRIPTLSAVM</sequence>
<dbReference type="Pfam" id="PF00069">
    <property type="entry name" value="Pkinase"/>
    <property type="match status" value="1"/>
</dbReference>
<dbReference type="GO" id="GO:0004691">
    <property type="term" value="F:cAMP-dependent protein kinase activity"/>
    <property type="evidence" value="ECO:0007669"/>
    <property type="project" value="TreeGrafter"/>
</dbReference>
<evidence type="ECO:0000256" key="2">
    <source>
        <dbReference type="ARBA" id="ARBA00022679"/>
    </source>
</evidence>
<evidence type="ECO:0000256" key="5">
    <source>
        <dbReference type="ARBA" id="ARBA00022840"/>
    </source>
</evidence>
<dbReference type="SMART" id="SM00220">
    <property type="entry name" value="S_TKc"/>
    <property type="match status" value="1"/>
</dbReference>
<dbReference type="AlphaFoldDB" id="A0AAD8EKD0"/>
<dbReference type="Gene3D" id="1.10.510.10">
    <property type="entry name" value="Transferase(Phosphotransferase) domain 1"/>
    <property type="match status" value="1"/>
</dbReference>
<keyword evidence="2" id="KW-0808">Transferase</keyword>
<dbReference type="GO" id="GO:0005829">
    <property type="term" value="C:cytosol"/>
    <property type="evidence" value="ECO:0007669"/>
    <property type="project" value="TreeGrafter"/>
</dbReference>
<dbReference type="InterPro" id="IPR008271">
    <property type="entry name" value="Ser/Thr_kinase_AS"/>
</dbReference>
<dbReference type="PROSITE" id="PS50011">
    <property type="entry name" value="PROTEIN_KINASE_DOM"/>
    <property type="match status" value="1"/>
</dbReference>
<dbReference type="SUPFAM" id="SSF56112">
    <property type="entry name" value="Protein kinase-like (PK-like)"/>
    <property type="match status" value="1"/>
</dbReference>
<accession>A0AAD8EKD0</accession>
<comment type="caution">
    <text evidence="7">The sequence shown here is derived from an EMBL/GenBank/DDBJ whole genome shotgun (WGS) entry which is preliminary data.</text>
</comment>
<feature type="domain" description="Protein kinase" evidence="6">
    <location>
        <begin position="42"/>
        <end position="264"/>
    </location>
</feature>
<dbReference type="Gene3D" id="3.30.200.20">
    <property type="entry name" value="Phosphorylase Kinase, domain 1"/>
    <property type="match status" value="1"/>
</dbReference>
<keyword evidence="1" id="KW-0723">Serine/threonine-protein kinase</keyword>
<keyword evidence="3" id="KW-0547">Nucleotide-binding</keyword>
<reference evidence="7" key="2">
    <citation type="submission" date="2023-05" db="EMBL/GenBank/DDBJ databases">
        <authorList>
            <person name="Fouks B."/>
        </authorList>
    </citation>
    <scope>NUCLEOTIDE SEQUENCE</scope>
    <source>
        <strain evidence="7">Stay&amp;Tobe</strain>
        <tissue evidence="7">Testes</tissue>
    </source>
</reference>
<dbReference type="FunFam" id="3.30.200.20:FF:000042">
    <property type="entry name" value="Aurora kinase A"/>
    <property type="match status" value="1"/>
</dbReference>
<dbReference type="GO" id="GO:0005952">
    <property type="term" value="C:cAMP-dependent protein kinase complex"/>
    <property type="evidence" value="ECO:0007669"/>
    <property type="project" value="TreeGrafter"/>
</dbReference>
<proteinExistence type="predicted"/>
<dbReference type="EMBL" id="JASPKZ010003809">
    <property type="protein sequence ID" value="KAJ9592752.1"/>
    <property type="molecule type" value="Genomic_DNA"/>
</dbReference>
<name>A0AAD8EKD0_DIPPU</name>
<dbReference type="InterPro" id="IPR000719">
    <property type="entry name" value="Prot_kinase_dom"/>
</dbReference>
<evidence type="ECO:0000259" key="6">
    <source>
        <dbReference type="PROSITE" id="PS50011"/>
    </source>
</evidence>
<dbReference type="GO" id="GO:0005524">
    <property type="term" value="F:ATP binding"/>
    <property type="evidence" value="ECO:0007669"/>
    <property type="project" value="UniProtKB-KW"/>
</dbReference>
<gene>
    <name evidence="7" type="ORF">L9F63_015590</name>
</gene>